<protein>
    <submittedName>
        <fullName evidence="2">Uncharacterized protein</fullName>
    </submittedName>
</protein>
<sequence>MVMENNERCYTNEMLRAVEKKIIPASTKLLTILKYIVQGGILGGLVGLGANRVASATTAVVVALMGVVIGGAVGYLKVKESDTKEETAKRAGEGV</sequence>
<feature type="transmembrane region" description="Helical" evidence="1">
    <location>
        <begin position="56"/>
        <end position="76"/>
    </location>
</feature>
<dbReference type="EMBL" id="KQ043854">
    <property type="protein sequence ID" value="KKF09250.1"/>
    <property type="molecule type" value="Genomic_DNA"/>
</dbReference>
<reference evidence="2" key="1">
    <citation type="journal article" date="2015" name="PLoS Genet.">
        <title>Genome Sequencing of the Perciform Fish Larimichthys crocea Provides Insights into Molecular and Genetic Mechanisms of Stress Adaptation.</title>
        <authorList>
            <person name="Ao J."/>
            <person name="Mu Y."/>
            <person name="Xiang L.X."/>
            <person name="Fan D."/>
            <person name="Feng M."/>
            <person name="Zhang S."/>
            <person name="Shi Q."/>
            <person name="Zhu L.Y."/>
            <person name="Li T."/>
            <person name="Ding Y."/>
            <person name="Nie L."/>
            <person name="Li Q."/>
            <person name="Dong W.R."/>
            <person name="Jiang L."/>
            <person name="Sun B."/>
            <person name="Zhang X."/>
            <person name="Li M."/>
            <person name="Zhang H.Q."/>
            <person name="Xie S."/>
            <person name="Zhu Y."/>
            <person name="Jiang X."/>
            <person name="Wang X."/>
            <person name="Mu P."/>
            <person name="Chen W."/>
            <person name="Yue Z."/>
            <person name="Wang Z."/>
            <person name="Wang J."/>
            <person name="Shao J.Z."/>
            <person name="Chen X."/>
        </authorList>
    </citation>
    <scope>NUCLEOTIDE SEQUENCE [LARGE SCALE GENOMIC DNA]</scope>
    <source>
        <strain evidence="2">SSNF</strain>
        <tissue evidence="2">Blood</tissue>
    </source>
</reference>
<name>A0A0F8C271_LARCR</name>
<proteinExistence type="predicted"/>
<feature type="transmembrane region" description="Helical" evidence="1">
    <location>
        <begin position="29"/>
        <end position="50"/>
    </location>
</feature>
<accession>A0A0F8C271</accession>
<evidence type="ECO:0000256" key="1">
    <source>
        <dbReference type="SAM" id="Phobius"/>
    </source>
</evidence>
<keyword evidence="1" id="KW-0812">Transmembrane</keyword>
<organism evidence="2">
    <name type="scientific">Larimichthys crocea</name>
    <name type="common">Large yellow croaker</name>
    <name type="synonym">Pseudosciaena crocea</name>
    <dbReference type="NCBI Taxonomy" id="215358"/>
    <lineage>
        <taxon>Eukaryota</taxon>
        <taxon>Metazoa</taxon>
        <taxon>Chordata</taxon>
        <taxon>Craniata</taxon>
        <taxon>Vertebrata</taxon>
        <taxon>Euteleostomi</taxon>
        <taxon>Actinopterygii</taxon>
        <taxon>Neopterygii</taxon>
        <taxon>Teleostei</taxon>
        <taxon>Neoteleostei</taxon>
        <taxon>Acanthomorphata</taxon>
        <taxon>Eupercaria</taxon>
        <taxon>Sciaenidae</taxon>
        <taxon>Larimichthys</taxon>
    </lineage>
</organism>
<keyword evidence="1" id="KW-0472">Membrane</keyword>
<keyword evidence="1" id="KW-1133">Transmembrane helix</keyword>
<evidence type="ECO:0000313" key="2">
    <source>
        <dbReference type="EMBL" id="KKF09250.1"/>
    </source>
</evidence>
<dbReference type="AlphaFoldDB" id="A0A0F8C271"/>
<gene>
    <name evidence="2" type="ORF">EH28_00058</name>
</gene>